<proteinExistence type="predicted"/>
<keyword evidence="3" id="KW-1185">Reference proteome</keyword>
<dbReference type="AlphaFoldDB" id="A0A7J5ULN9"/>
<evidence type="ECO:0000313" key="2">
    <source>
        <dbReference type="EMBL" id="KAE8763074.1"/>
    </source>
</evidence>
<sequence length="100" mass="10708">MPLPTWEAAMTGVPVDVSAAHELVDVLTTLAIIAAVGSLVLLTTVGLTGWWVVRRIRRSRALRRGALSVRTVAADPAGRRVARQRLAVQRATDATDRALA</sequence>
<organism evidence="2 3">
    <name type="scientific">Georgenia thermotolerans</name>
    <dbReference type="NCBI Taxonomy" id="527326"/>
    <lineage>
        <taxon>Bacteria</taxon>
        <taxon>Bacillati</taxon>
        <taxon>Actinomycetota</taxon>
        <taxon>Actinomycetes</taxon>
        <taxon>Micrococcales</taxon>
        <taxon>Bogoriellaceae</taxon>
        <taxon>Georgenia</taxon>
    </lineage>
</organism>
<protein>
    <submittedName>
        <fullName evidence="2">Uncharacterized protein</fullName>
    </submittedName>
</protein>
<feature type="transmembrane region" description="Helical" evidence="1">
    <location>
        <begin position="30"/>
        <end position="53"/>
    </location>
</feature>
<evidence type="ECO:0000256" key="1">
    <source>
        <dbReference type="SAM" id="Phobius"/>
    </source>
</evidence>
<accession>A0A7J5ULN9</accession>
<reference evidence="2 3" key="1">
    <citation type="submission" date="2019-10" db="EMBL/GenBank/DDBJ databases">
        <title>Georgenia wutianyii sp. nov. and Georgenia yuyongxinii sp. nov. isolated from plateau pika (Ochotona curzoniae) in the Qinghai-Tibet plateau of China.</title>
        <authorList>
            <person name="Tian Z."/>
        </authorList>
    </citation>
    <scope>NUCLEOTIDE SEQUENCE [LARGE SCALE GENOMIC DNA]</scope>
    <source>
        <strain evidence="2 3">DSM 21501</strain>
    </source>
</reference>
<name>A0A7J5ULN9_9MICO</name>
<comment type="caution">
    <text evidence="2">The sequence shown here is derived from an EMBL/GenBank/DDBJ whole genome shotgun (WGS) entry which is preliminary data.</text>
</comment>
<gene>
    <name evidence="2" type="ORF">GB883_16140</name>
</gene>
<dbReference type="EMBL" id="WHJE01000097">
    <property type="protein sequence ID" value="KAE8763074.1"/>
    <property type="molecule type" value="Genomic_DNA"/>
</dbReference>
<keyword evidence="1" id="KW-1133">Transmembrane helix</keyword>
<keyword evidence="1" id="KW-0472">Membrane</keyword>
<evidence type="ECO:0000313" key="3">
    <source>
        <dbReference type="Proteomes" id="UP000451860"/>
    </source>
</evidence>
<keyword evidence="1" id="KW-0812">Transmembrane</keyword>
<feature type="non-terminal residue" evidence="2">
    <location>
        <position position="100"/>
    </location>
</feature>
<dbReference type="Proteomes" id="UP000451860">
    <property type="component" value="Unassembled WGS sequence"/>
</dbReference>
<dbReference type="RefSeq" id="WP_211489896.1">
    <property type="nucleotide sequence ID" value="NZ_WHJE01000097.1"/>
</dbReference>